<name>K3WDQ2_GLOUD</name>
<dbReference type="PROSITE" id="PS51294">
    <property type="entry name" value="HTH_MYB"/>
    <property type="match status" value="1"/>
</dbReference>
<proteinExistence type="predicted"/>
<feature type="region of interest" description="Disordered" evidence="4">
    <location>
        <begin position="100"/>
        <end position="163"/>
    </location>
</feature>
<dbReference type="AlphaFoldDB" id="K3WDQ2"/>
<dbReference type="PANTHER" id="PTHR12802:SF155">
    <property type="entry name" value="DEUBIQUITINASE MYSM1"/>
    <property type="match status" value="1"/>
</dbReference>
<evidence type="ECO:0000256" key="4">
    <source>
        <dbReference type="SAM" id="MobiDB-lite"/>
    </source>
</evidence>
<keyword evidence="1" id="KW-0805">Transcription regulation</keyword>
<dbReference type="Proteomes" id="UP000019132">
    <property type="component" value="Unassembled WGS sequence"/>
</dbReference>
<reference evidence="7" key="3">
    <citation type="submission" date="2015-02" db="UniProtKB">
        <authorList>
            <consortium name="EnsemblProtists"/>
        </authorList>
    </citation>
    <scope>IDENTIFICATION</scope>
    <source>
        <strain evidence="7">DAOM BR144</strain>
    </source>
</reference>
<organism evidence="7 8">
    <name type="scientific">Globisporangium ultimum (strain ATCC 200006 / CBS 805.95 / DAOM BR144)</name>
    <name type="common">Pythium ultimum</name>
    <dbReference type="NCBI Taxonomy" id="431595"/>
    <lineage>
        <taxon>Eukaryota</taxon>
        <taxon>Sar</taxon>
        <taxon>Stramenopiles</taxon>
        <taxon>Oomycota</taxon>
        <taxon>Peronosporomycetes</taxon>
        <taxon>Pythiales</taxon>
        <taxon>Pythiaceae</taxon>
        <taxon>Globisporangium</taxon>
    </lineage>
</organism>
<sequence length="298" mass="32049">MTISKRVQKELFSAAPAGLLPPHQELQIAAVASVAPRGKKKQQVKGPKLSKAERALAAAIADENKGKAWTDEEHARFLEALKEYPSGPWKAIADFVGTKNSRQTMTHAQKYRQKHERRTRGLRNRSKQRKASARAAAAKAKHAAPPPATAAPSTSTAFSTRTRSQTMMSVQVNDDIVMASTPEKHVHACAAQSSDSPRSSEEASTGIGITYVSSPLASVSVATVDAAIADEDTASWEQLKVSSLSEMFQDFEPMSFFPTVWSTNSLGGDVDAIVTSSYGTNELFCDSASSLNPLSLWG</sequence>
<keyword evidence="3" id="KW-0539">Nucleus</keyword>
<feature type="domain" description="HTH myb-type" evidence="6">
    <location>
        <begin position="65"/>
        <end position="116"/>
    </location>
</feature>
<dbReference type="InterPro" id="IPR017930">
    <property type="entry name" value="Myb_dom"/>
</dbReference>
<dbReference type="EnsemblProtists" id="PYU1_T003093">
    <property type="protein sequence ID" value="PYU1_T003093"/>
    <property type="gene ID" value="PYU1_G003089"/>
</dbReference>
<protein>
    <submittedName>
        <fullName evidence="7">Uncharacterized protein</fullName>
    </submittedName>
</protein>
<evidence type="ECO:0000313" key="7">
    <source>
        <dbReference type="EnsemblProtists" id="PYU1_T003093"/>
    </source>
</evidence>
<evidence type="ECO:0000259" key="5">
    <source>
        <dbReference type="PROSITE" id="PS50090"/>
    </source>
</evidence>
<dbReference type="HOGENOM" id="CLU_1158345_0_0_1"/>
<dbReference type="Pfam" id="PF00249">
    <property type="entry name" value="Myb_DNA-binding"/>
    <property type="match status" value="1"/>
</dbReference>
<dbReference type="InterPro" id="IPR006447">
    <property type="entry name" value="Myb_dom_plants"/>
</dbReference>
<dbReference type="Gene3D" id="1.10.10.60">
    <property type="entry name" value="Homeodomain-like"/>
    <property type="match status" value="1"/>
</dbReference>
<dbReference type="CDD" id="cd00167">
    <property type="entry name" value="SANT"/>
    <property type="match status" value="1"/>
</dbReference>
<dbReference type="InParanoid" id="K3WDQ2"/>
<dbReference type="InterPro" id="IPR001005">
    <property type="entry name" value="SANT/Myb"/>
</dbReference>
<dbReference type="VEuPathDB" id="FungiDB:PYU1_G003089"/>
<dbReference type="PANTHER" id="PTHR12802">
    <property type="entry name" value="SWI/SNF COMPLEX-RELATED"/>
    <property type="match status" value="1"/>
</dbReference>
<keyword evidence="2" id="KW-0804">Transcription</keyword>
<dbReference type="GO" id="GO:0003677">
    <property type="term" value="F:DNA binding"/>
    <property type="evidence" value="ECO:0007669"/>
    <property type="project" value="InterPro"/>
</dbReference>
<evidence type="ECO:0000259" key="6">
    <source>
        <dbReference type="PROSITE" id="PS51294"/>
    </source>
</evidence>
<evidence type="ECO:0000256" key="3">
    <source>
        <dbReference type="ARBA" id="ARBA00023242"/>
    </source>
</evidence>
<accession>K3WDQ2</accession>
<dbReference type="InterPro" id="IPR009057">
    <property type="entry name" value="Homeodomain-like_sf"/>
</dbReference>
<dbReference type="NCBIfam" id="TIGR01557">
    <property type="entry name" value="myb_SHAQKYF"/>
    <property type="match status" value="1"/>
</dbReference>
<dbReference type="PROSITE" id="PS50090">
    <property type="entry name" value="MYB_LIKE"/>
    <property type="match status" value="1"/>
</dbReference>
<feature type="compositionally biased region" description="Basic residues" evidence="4">
    <location>
        <begin position="109"/>
        <end position="132"/>
    </location>
</feature>
<evidence type="ECO:0000313" key="8">
    <source>
        <dbReference type="Proteomes" id="UP000019132"/>
    </source>
</evidence>
<reference evidence="8" key="1">
    <citation type="journal article" date="2010" name="Genome Biol.">
        <title>Genome sequence of the necrotrophic plant pathogen Pythium ultimum reveals original pathogenicity mechanisms and effector repertoire.</title>
        <authorList>
            <person name="Levesque C.A."/>
            <person name="Brouwer H."/>
            <person name="Cano L."/>
            <person name="Hamilton J.P."/>
            <person name="Holt C."/>
            <person name="Huitema E."/>
            <person name="Raffaele S."/>
            <person name="Robideau G.P."/>
            <person name="Thines M."/>
            <person name="Win J."/>
            <person name="Zerillo M.M."/>
            <person name="Beakes G.W."/>
            <person name="Boore J.L."/>
            <person name="Busam D."/>
            <person name="Dumas B."/>
            <person name="Ferriera S."/>
            <person name="Fuerstenberg S.I."/>
            <person name="Gachon C.M."/>
            <person name="Gaulin E."/>
            <person name="Govers F."/>
            <person name="Grenville-Briggs L."/>
            <person name="Horner N."/>
            <person name="Hostetler J."/>
            <person name="Jiang R.H."/>
            <person name="Johnson J."/>
            <person name="Krajaejun T."/>
            <person name="Lin H."/>
            <person name="Meijer H.J."/>
            <person name="Moore B."/>
            <person name="Morris P."/>
            <person name="Phuntmart V."/>
            <person name="Puiu D."/>
            <person name="Shetty J."/>
            <person name="Stajich J.E."/>
            <person name="Tripathy S."/>
            <person name="Wawra S."/>
            <person name="van West P."/>
            <person name="Whitty B.R."/>
            <person name="Coutinho P.M."/>
            <person name="Henrissat B."/>
            <person name="Martin F."/>
            <person name="Thomas P.D."/>
            <person name="Tyler B.M."/>
            <person name="De Vries R.P."/>
            <person name="Kamoun S."/>
            <person name="Yandell M."/>
            <person name="Tisserat N."/>
            <person name="Buell C.R."/>
        </authorList>
    </citation>
    <scope>NUCLEOTIDE SEQUENCE</scope>
    <source>
        <strain evidence="8">DAOM:BR144</strain>
    </source>
</reference>
<reference evidence="8" key="2">
    <citation type="submission" date="2010-04" db="EMBL/GenBank/DDBJ databases">
        <authorList>
            <person name="Buell R."/>
            <person name="Hamilton J."/>
            <person name="Hostetler J."/>
        </authorList>
    </citation>
    <scope>NUCLEOTIDE SEQUENCE [LARGE SCALE GENOMIC DNA]</scope>
    <source>
        <strain evidence="8">DAOM:BR144</strain>
    </source>
</reference>
<feature type="compositionally biased region" description="Low complexity" evidence="4">
    <location>
        <begin position="150"/>
        <end position="163"/>
    </location>
</feature>
<evidence type="ECO:0000256" key="1">
    <source>
        <dbReference type="ARBA" id="ARBA00023015"/>
    </source>
</evidence>
<dbReference type="EMBL" id="GL376603">
    <property type="status" value="NOT_ANNOTATED_CDS"/>
    <property type="molecule type" value="Genomic_DNA"/>
</dbReference>
<keyword evidence="8" id="KW-1185">Reference proteome</keyword>
<dbReference type="SMART" id="SM00717">
    <property type="entry name" value="SANT"/>
    <property type="match status" value="1"/>
</dbReference>
<evidence type="ECO:0000256" key="2">
    <source>
        <dbReference type="ARBA" id="ARBA00023163"/>
    </source>
</evidence>
<dbReference type="SUPFAM" id="SSF46689">
    <property type="entry name" value="Homeodomain-like"/>
    <property type="match status" value="1"/>
</dbReference>
<dbReference type="STRING" id="431595.K3WDQ2"/>
<dbReference type="eggNOG" id="KOG0724">
    <property type="taxonomic scope" value="Eukaryota"/>
</dbReference>
<feature type="domain" description="Myb-like" evidence="5">
    <location>
        <begin position="61"/>
        <end position="112"/>
    </location>
</feature>